<dbReference type="OrthoDB" id="7374750at2"/>
<dbReference type="EMBL" id="CP021112">
    <property type="protein sequence ID" value="ARQ02712.1"/>
    <property type="molecule type" value="Genomic_DNA"/>
</dbReference>
<evidence type="ECO:0000313" key="3">
    <source>
        <dbReference type="Proteomes" id="UP000194137"/>
    </source>
</evidence>
<dbReference type="InterPro" id="IPR042100">
    <property type="entry name" value="Bug_dom1"/>
</dbReference>
<comment type="similarity">
    <text evidence="1">Belongs to the UPF0065 (bug) family.</text>
</comment>
<sequence length="309" mass="32915">MIGHSEAIAQNYPSRSIRIIVPFTAGGGNDVLGRTVAQKLQEAWGQPVVVENKPGAGGNIGADLVAKSPADGYTLLIAANNILSINPTLNDGTPFDPLKDFAPISLVGTIPVLLAVPSTLPVKSVKELISLAKSDPEKLTFGSAGYGTPQHLSGDLFASMAGVKMQHVPYRGASPMITDLISGQVQLAFGAINTMLPLVKDRKLRAVAVTSDKRLPYLQDVPTVSEDLPGFETDIWIALVAPAGTPRDVVVKINEEVRRIFTLPDVRERLAAQGIEPKTSTPDDLTALVKSDLARWAKVIKDTGEKSKQ</sequence>
<protein>
    <submittedName>
        <fullName evidence="2">LacI family transcriptional regulator</fullName>
    </submittedName>
</protein>
<dbReference type="PANTHER" id="PTHR42928:SF5">
    <property type="entry name" value="BLR1237 PROTEIN"/>
    <property type="match status" value="1"/>
</dbReference>
<dbReference type="Pfam" id="PF03401">
    <property type="entry name" value="TctC"/>
    <property type="match status" value="1"/>
</dbReference>
<dbReference type="CDD" id="cd13578">
    <property type="entry name" value="PBP2_Bug27"/>
    <property type="match status" value="1"/>
</dbReference>
<dbReference type="InterPro" id="IPR005064">
    <property type="entry name" value="BUG"/>
</dbReference>
<dbReference type="AlphaFoldDB" id="A0A1W6ZZB8"/>
<dbReference type="Gene3D" id="3.40.190.150">
    <property type="entry name" value="Bordetella uptake gene, domain 1"/>
    <property type="match status" value="1"/>
</dbReference>
<dbReference type="SUPFAM" id="SSF53850">
    <property type="entry name" value="Periplasmic binding protein-like II"/>
    <property type="match status" value="1"/>
</dbReference>
<dbReference type="PIRSF" id="PIRSF017082">
    <property type="entry name" value="YflP"/>
    <property type="match status" value="1"/>
</dbReference>
<evidence type="ECO:0000313" key="2">
    <source>
        <dbReference type="EMBL" id="ARQ02712.1"/>
    </source>
</evidence>
<proteinExistence type="inferred from homology"/>
<evidence type="ECO:0000256" key="1">
    <source>
        <dbReference type="ARBA" id="ARBA00006987"/>
    </source>
</evidence>
<accession>A0A1W6ZZB8</accession>
<reference evidence="2 3" key="1">
    <citation type="submission" date="2017-05" db="EMBL/GenBank/DDBJ databases">
        <title>Full genome sequence of Pseudorhodoplanes sinuspersici.</title>
        <authorList>
            <person name="Dastgheib S.M.M."/>
            <person name="Shavandi M."/>
            <person name="Tirandaz H."/>
        </authorList>
    </citation>
    <scope>NUCLEOTIDE SEQUENCE [LARGE SCALE GENOMIC DNA]</scope>
    <source>
        <strain evidence="2 3">RIPI110</strain>
    </source>
</reference>
<dbReference type="PANTHER" id="PTHR42928">
    <property type="entry name" value="TRICARBOXYLATE-BINDING PROTEIN"/>
    <property type="match status" value="1"/>
</dbReference>
<keyword evidence="3" id="KW-1185">Reference proteome</keyword>
<dbReference type="Proteomes" id="UP000194137">
    <property type="component" value="Chromosome"/>
</dbReference>
<dbReference type="Gene3D" id="3.40.190.10">
    <property type="entry name" value="Periplasmic binding protein-like II"/>
    <property type="match status" value="1"/>
</dbReference>
<name>A0A1W6ZZB8_9HYPH</name>
<dbReference type="STRING" id="1235591.CAK95_02185"/>
<gene>
    <name evidence="2" type="ORF">CAK95_02185</name>
</gene>
<organism evidence="2 3">
    <name type="scientific">Pseudorhodoplanes sinuspersici</name>
    <dbReference type="NCBI Taxonomy" id="1235591"/>
    <lineage>
        <taxon>Bacteria</taxon>
        <taxon>Pseudomonadati</taxon>
        <taxon>Pseudomonadota</taxon>
        <taxon>Alphaproteobacteria</taxon>
        <taxon>Hyphomicrobiales</taxon>
        <taxon>Pseudorhodoplanes</taxon>
    </lineage>
</organism>
<dbReference type="KEGG" id="psin:CAK95_02185"/>